<sequence>MKDFKIYPFYFPQLYPTVENDLWWGKGFTDWKLVESAKKNFPEHNQPRTPLLGQLDQSDPSVIKSQCELAKRYGVNGFNFYHYWFDGKVLLNKPVENLLEDKSIDFEYFFTWANENWTRQWIGDPESLLIKNTYEDNKELWNEHFLYLLKFFRDCRYTKVNNKPIFCIYRPEIIPNLNEMLDYFAELAVQNGFDGLHYIAMRAYEVFNAEAVYDKFDAIVNFQPRYAINKHLANRSKIVSKAESLARRLPEKWQAIISKRFSQKSYRVFSYSDYLETLKLSCDLVLNDKTCYQVVFPDWDNTARYSERATLFSDISNDSFRSALEIAINNVANCDNKFVFVNAWNEWSEGAYLEPDTKNGYSNLEIVKSFSKK</sequence>
<dbReference type="EMBL" id="MK473643">
    <property type="protein sequence ID" value="QFF90351.1"/>
    <property type="molecule type" value="Genomic_DNA"/>
</dbReference>
<dbReference type="PANTHER" id="PTHR41244">
    <property type="entry name" value="RHAMNAN SYNTHESIS F"/>
    <property type="match status" value="1"/>
</dbReference>
<evidence type="ECO:0000313" key="1">
    <source>
        <dbReference type="EMBL" id="QFF90338.1"/>
    </source>
</evidence>
<organism evidence="1">
    <name type="scientific">Vibrio parahaemolyticus</name>
    <dbReference type="NCBI Taxonomy" id="670"/>
    <lineage>
        <taxon>Bacteria</taxon>
        <taxon>Pseudomonadati</taxon>
        <taxon>Pseudomonadota</taxon>
        <taxon>Gammaproteobacteria</taxon>
        <taxon>Vibrionales</taxon>
        <taxon>Vibrionaceae</taxon>
        <taxon>Vibrio</taxon>
    </lineage>
</organism>
<protein>
    <submittedName>
        <fullName evidence="1">WbsX</fullName>
    </submittedName>
</protein>
<dbReference type="PANTHER" id="PTHR41244:SF1">
    <property type="entry name" value="GLYCOSYLTRANSFERASE"/>
    <property type="match status" value="1"/>
</dbReference>
<name>A0A5P5X531_VIBPH</name>
<dbReference type="RefSeq" id="WP_029864984.1">
    <property type="nucleotide sequence ID" value="NZ_JAMPYU010000013.1"/>
</dbReference>
<evidence type="ECO:0000313" key="2">
    <source>
        <dbReference type="EMBL" id="QFF90351.1"/>
    </source>
</evidence>
<dbReference type="Gene3D" id="3.20.20.80">
    <property type="entry name" value="Glycosidases"/>
    <property type="match status" value="1"/>
</dbReference>
<dbReference type="EMBL" id="MK473642">
    <property type="protein sequence ID" value="QFF90338.1"/>
    <property type="molecule type" value="Genomic_DNA"/>
</dbReference>
<proteinExistence type="predicted"/>
<reference evidence="1" key="1">
    <citation type="journal article" date="2019" name="Int. J. Food Microbiol.">
        <title>Developing a novel molecular serotyping system based on capsular polysaccharide synthesis gene clusters of Vibrio parahaemolyticus.</title>
        <authorList>
            <person name="Pang Y."/>
            <person name="Guo X."/>
            <person name="Tian X."/>
            <person name="Liu F."/>
            <person name="Wang L."/>
            <person name="Wu J."/>
            <person name="Zhang S."/>
            <person name="Li S."/>
            <person name="Liu B."/>
        </authorList>
    </citation>
    <scope>NUCLEOTIDE SEQUENCE</scope>
    <source>
        <strain evidence="1">G2884</strain>
        <strain evidence="2">G3558</strain>
    </source>
</reference>
<accession>A0A5P5X531</accession>
<dbReference type="Pfam" id="PF14307">
    <property type="entry name" value="Glyco_tran_WbsX"/>
    <property type="match status" value="1"/>
</dbReference>
<gene>
    <name evidence="1" type="primary">wbsX</name>
</gene>
<dbReference type="CDD" id="cd11579">
    <property type="entry name" value="Glyco_tran_WbsX"/>
    <property type="match status" value="1"/>
</dbReference>
<dbReference type="InterPro" id="IPR032719">
    <property type="entry name" value="WbsX"/>
</dbReference>
<dbReference type="AlphaFoldDB" id="A0A5P5X531"/>